<protein>
    <submittedName>
        <fullName evidence="1">Uncharacterized protein</fullName>
    </submittedName>
</protein>
<name>A0A9D4MD45_DREPO</name>
<dbReference type="AlphaFoldDB" id="A0A9D4MD45"/>
<dbReference type="Proteomes" id="UP000828390">
    <property type="component" value="Unassembled WGS sequence"/>
</dbReference>
<accession>A0A9D4MD45</accession>
<reference evidence="1" key="1">
    <citation type="journal article" date="2019" name="bioRxiv">
        <title>The Genome of the Zebra Mussel, Dreissena polymorpha: A Resource for Invasive Species Research.</title>
        <authorList>
            <person name="McCartney M.A."/>
            <person name="Auch B."/>
            <person name="Kono T."/>
            <person name="Mallez S."/>
            <person name="Zhang Y."/>
            <person name="Obille A."/>
            <person name="Becker A."/>
            <person name="Abrahante J.E."/>
            <person name="Garbe J."/>
            <person name="Badalamenti J.P."/>
            <person name="Herman A."/>
            <person name="Mangelson H."/>
            <person name="Liachko I."/>
            <person name="Sullivan S."/>
            <person name="Sone E.D."/>
            <person name="Koren S."/>
            <person name="Silverstein K.A.T."/>
            <person name="Beckman K.B."/>
            <person name="Gohl D.M."/>
        </authorList>
    </citation>
    <scope>NUCLEOTIDE SEQUENCE</scope>
    <source>
        <strain evidence="1">Duluth1</strain>
        <tissue evidence="1">Whole animal</tissue>
    </source>
</reference>
<proteinExistence type="predicted"/>
<sequence>MCALGQIMPLALSVSQVGFSTRTHVTSVAPLVYHHPMERRDVTRLQEVVTMDVNQTTTAASVNDSATLLTATPVATTSPLTI</sequence>
<dbReference type="EMBL" id="JAIWYP010000002">
    <property type="protein sequence ID" value="KAH3875377.1"/>
    <property type="molecule type" value="Genomic_DNA"/>
</dbReference>
<organism evidence="1 2">
    <name type="scientific">Dreissena polymorpha</name>
    <name type="common">Zebra mussel</name>
    <name type="synonym">Mytilus polymorpha</name>
    <dbReference type="NCBI Taxonomy" id="45954"/>
    <lineage>
        <taxon>Eukaryota</taxon>
        <taxon>Metazoa</taxon>
        <taxon>Spiralia</taxon>
        <taxon>Lophotrochozoa</taxon>
        <taxon>Mollusca</taxon>
        <taxon>Bivalvia</taxon>
        <taxon>Autobranchia</taxon>
        <taxon>Heteroconchia</taxon>
        <taxon>Euheterodonta</taxon>
        <taxon>Imparidentia</taxon>
        <taxon>Neoheterodontei</taxon>
        <taxon>Myida</taxon>
        <taxon>Dreissenoidea</taxon>
        <taxon>Dreissenidae</taxon>
        <taxon>Dreissena</taxon>
    </lineage>
</organism>
<keyword evidence="2" id="KW-1185">Reference proteome</keyword>
<comment type="caution">
    <text evidence="1">The sequence shown here is derived from an EMBL/GenBank/DDBJ whole genome shotgun (WGS) entry which is preliminary data.</text>
</comment>
<gene>
    <name evidence="1" type="ORF">DPMN_038641</name>
</gene>
<reference evidence="1" key="2">
    <citation type="submission" date="2020-11" db="EMBL/GenBank/DDBJ databases">
        <authorList>
            <person name="McCartney M.A."/>
            <person name="Auch B."/>
            <person name="Kono T."/>
            <person name="Mallez S."/>
            <person name="Becker A."/>
            <person name="Gohl D.M."/>
            <person name="Silverstein K.A.T."/>
            <person name="Koren S."/>
            <person name="Bechman K.B."/>
            <person name="Herman A."/>
            <person name="Abrahante J.E."/>
            <person name="Garbe J."/>
        </authorList>
    </citation>
    <scope>NUCLEOTIDE SEQUENCE</scope>
    <source>
        <strain evidence="1">Duluth1</strain>
        <tissue evidence="1">Whole animal</tissue>
    </source>
</reference>
<evidence type="ECO:0000313" key="2">
    <source>
        <dbReference type="Proteomes" id="UP000828390"/>
    </source>
</evidence>
<evidence type="ECO:0000313" key="1">
    <source>
        <dbReference type="EMBL" id="KAH3875377.1"/>
    </source>
</evidence>